<dbReference type="AlphaFoldDB" id="A0AAN8JFX0"/>
<dbReference type="InterPro" id="IPR011021">
    <property type="entry name" value="Arrestin-like_N"/>
</dbReference>
<dbReference type="GO" id="GO:0005737">
    <property type="term" value="C:cytoplasm"/>
    <property type="evidence" value="ECO:0007669"/>
    <property type="project" value="TreeGrafter"/>
</dbReference>
<reference evidence="4 5" key="1">
    <citation type="submission" date="2024-01" db="EMBL/GenBank/DDBJ databases">
        <title>The genome of the rayed Mediterranean limpet Patella caerulea (Linnaeus, 1758).</title>
        <authorList>
            <person name="Anh-Thu Weber A."/>
            <person name="Halstead-Nussloch G."/>
        </authorList>
    </citation>
    <scope>NUCLEOTIDE SEQUENCE [LARGE SCALE GENOMIC DNA]</scope>
    <source>
        <strain evidence="4">AATW-2023a</strain>
        <tissue evidence="4">Whole specimen</tissue>
    </source>
</reference>
<dbReference type="SMART" id="SM01017">
    <property type="entry name" value="Arrestin_C"/>
    <property type="match status" value="1"/>
</dbReference>
<evidence type="ECO:0000256" key="2">
    <source>
        <dbReference type="SAM" id="MobiDB-lite"/>
    </source>
</evidence>
<dbReference type="InterPro" id="IPR050357">
    <property type="entry name" value="Arrestin_domain-protein"/>
</dbReference>
<dbReference type="Pfam" id="PF02752">
    <property type="entry name" value="Arrestin_C"/>
    <property type="match status" value="1"/>
</dbReference>
<evidence type="ECO:0000313" key="4">
    <source>
        <dbReference type="EMBL" id="KAK6176677.1"/>
    </source>
</evidence>
<dbReference type="PANTHER" id="PTHR11188">
    <property type="entry name" value="ARRESTIN DOMAIN CONTAINING PROTEIN"/>
    <property type="match status" value="1"/>
</dbReference>
<protein>
    <recommendedName>
        <fullName evidence="3">Arrestin C-terminal-like domain-containing protein</fullName>
    </recommendedName>
</protein>
<dbReference type="Proteomes" id="UP001347796">
    <property type="component" value="Unassembled WGS sequence"/>
</dbReference>
<comment type="similarity">
    <text evidence="1">Belongs to the arrestin family.</text>
</comment>
<dbReference type="Pfam" id="PF00339">
    <property type="entry name" value="Arrestin_N"/>
    <property type="match status" value="1"/>
</dbReference>
<keyword evidence="5" id="KW-1185">Reference proteome</keyword>
<dbReference type="InterPro" id="IPR014752">
    <property type="entry name" value="Arrestin-like_C"/>
</dbReference>
<dbReference type="EMBL" id="JAZGQO010000010">
    <property type="protein sequence ID" value="KAK6176677.1"/>
    <property type="molecule type" value="Genomic_DNA"/>
</dbReference>
<feature type="region of interest" description="Disordered" evidence="2">
    <location>
        <begin position="32"/>
        <end position="52"/>
    </location>
</feature>
<proteinExistence type="inferred from homology"/>
<dbReference type="GO" id="GO:0015031">
    <property type="term" value="P:protein transport"/>
    <property type="evidence" value="ECO:0007669"/>
    <property type="project" value="TreeGrafter"/>
</dbReference>
<dbReference type="PANTHER" id="PTHR11188:SF176">
    <property type="entry name" value="ARRESTIN DOMAIN-CONTAINING PROTEIN 1"/>
    <property type="match status" value="1"/>
</dbReference>
<sequence>MQMTITDLNNILLFTGIRIKFEGHAHVKFQDRVSEDHNGGRHNGANNDAGRTEMRTFTGNESYLEHVVVIVGKGPGQSGESMVLPAGQYVYPFRYQLPAGLPSSFEGDHGRVRYSFVGVIDRPWKLDHTYKGAFTVVYPLNLNMEPTAMRPAEARKSKTLGCLCCTTGPISAVFRLGRLGYVPGESIRLYGEVNNGSDRLIISSYVELIMTVNYHAMSRNKSVTKSLARVQHGFIDGGDSDIWNGDLLHIPPLPPSDLRGCRIIDINYTLSLTVELPFPCMDLVVPINILIGSIPLQGDVAQ</sequence>
<organism evidence="4 5">
    <name type="scientific">Patella caerulea</name>
    <name type="common">Rayed Mediterranean limpet</name>
    <dbReference type="NCBI Taxonomy" id="87958"/>
    <lineage>
        <taxon>Eukaryota</taxon>
        <taxon>Metazoa</taxon>
        <taxon>Spiralia</taxon>
        <taxon>Lophotrochozoa</taxon>
        <taxon>Mollusca</taxon>
        <taxon>Gastropoda</taxon>
        <taxon>Patellogastropoda</taxon>
        <taxon>Patelloidea</taxon>
        <taxon>Patellidae</taxon>
        <taxon>Patella</taxon>
    </lineage>
</organism>
<comment type="caution">
    <text evidence="4">The sequence shown here is derived from an EMBL/GenBank/DDBJ whole genome shotgun (WGS) entry which is preliminary data.</text>
</comment>
<feature type="domain" description="Arrestin C-terminal-like" evidence="3">
    <location>
        <begin position="166"/>
        <end position="296"/>
    </location>
</feature>
<evidence type="ECO:0000313" key="5">
    <source>
        <dbReference type="Proteomes" id="UP001347796"/>
    </source>
</evidence>
<accession>A0AAN8JFX0</accession>
<gene>
    <name evidence="4" type="ORF">SNE40_014930</name>
</gene>
<dbReference type="Gene3D" id="2.60.40.640">
    <property type="match status" value="2"/>
</dbReference>
<name>A0AAN8JFX0_PATCE</name>
<dbReference type="SUPFAM" id="SSF81296">
    <property type="entry name" value="E set domains"/>
    <property type="match status" value="2"/>
</dbReference>
<dbReference type="InterPro" id="IPR011022">
    <property type="entry name" value="Arrestin_C-like"/>
</dbReference>
<dbReference type="InterPro" id="IPR014756">
    <property type="entry name" value="Ig_E-set"/>
</dbReference>
<evidence type="ECO:0000256" key="1">
    <source>
        <dbReference type="ARBA" id="ARBA00005298"/>
    </source>
</evidence>
<evidence type="ECO:0000259" key="3">
    <source>
        <dbReference type="SMART" id="SM01017"/>
    </source>
</evidence>